<protein>
    <submittedName>
        <fullName evidence="1">Uncharacterized protein</fullName>
    </submittedName>
</protein>
<dbReference type="Proteomes" id="UP000664277">
    <property type="component" value="Unassembled WGS sequence"/>
</dbReference>
<organism evidence="1 2">
    <name type="scientific">Candidatus Obscuribacter phosphatis</name>
    <dbReference type="NCBI Taxonomy" id="1906157"/>
    <lineage>
        <taxon>Bacteria</taxon>
        <taxon>Bacillati</taxon>
        <taxon>Candidatus Melainabacteria</taxon>
        <taxon>Candidatus Obscuribacterales</taxon>
        <taxon>Candidatus Obscuribacteraceae</taxon>
        <taxon>Candidatus Obscuribacter</taxon>
    </lineage>
</organism>
<dbReference type="EMBL" id="JAFLCK010000025">
    <property type="protein sequence ID" value="MBN8661828.1"/>
    <property type="molecule type" value="Genomic_DNA"/>
</dbReference>
<dbReference type="AlphaFoldDB" id="A0A8J7TPA2"/>
<gene>
    <name evidence="1" type="ORF">J0M35_15785</name>
</gene>
<name>A0A8J7TPA2_9BACT</name>
<evidence type="ECO:0000313" key="2">
    <source>
        <dbReference type="Proteomes" id="UP000664277"/>
    </source>
</evidence>
<proteinExistence type="predicted"/>
<reference evidence="1" key="1">
    <citation type="submission" date="2021-02" db="EMBL/GenBank/DDBJ databases">
        <title>Genome-Resolved Metagenomics of a Microbial Community Performing Photosynthetic Biological Nutrient Removal.</title>
        <authorList>
            <person name="Mcdaniel E.A."/>
        </authorList>
    </citation>
    <scope>NUCLEOTIDE SEQUENCE</scope>
    <source>
        <strain evidence="1">UWPOB_OBS1</strain>
    </source>
</reference>
<accession>A0A8J7TPA2</accession>
<sequence length="254" mass="29937">MQKYKRELSLGFFTRSSFNDFETVDLVMNLWHEHFKETFPDRWGPLRANRKFSIEYLEDLRSDWQFMAFFARRKGHSHEFTIFIADPIEISGRYAVFMGNPYYTEGMEQSADAFISAVCSNLTIALGYLHLTNETDWTKEINSDHRHLTKQGVCGKYLYERASKYSSISYFFPKFELGVPNLYWKTYLGRECIDILGEDQISSCPAYKVEWLNREHAAIQLTDSICDSFLNEDSFENTRLMAKKHFGIEKFQVE</sequence>
<comment type="caution">
    <text evidence="1">The sequence shown here is derived from an EMBL/GenBank/DDBJ whole genome shotgun (WGS) entry which is preliminary data.</text>
</comment>
<evidence type="ECO:0000313" key="1">
    <source>
        <dbReference type="EMBL" id="MBN8661828.1"/>
    </source>
</evidence>